<name>A0A917LXC5_9BACL</name>
<accession>A0A917LXC5</accession>
<evidence type="ECO:0000256" key="12">
    <source>
        <dbReference type="NCBIfam" id="TIGR04265"/>
    </source>
</evidence>
<keyword evidence="9 11" id="KW-0594">Phospholipid biosynthesis</keyword>
<dbReference type="Pfam" id="PF13091">
    <property type="entry name" value="PLDc_2"/>
    <property type="match status" value="2"/>
</dbReference>
<dbReference type="GO" id="GO:0008808">
    <property type="term" value="F:cardiolipin synthase activity"/>
    <property type="evidence" value="ECO:0007669"/>
    <property type="project" value="UniProtKB-UniRule"/>
</dbReference>
<keyword evidence="2 11" id="KW-0444">Lipid biosynthesis</keyword>
<feature type="active site" evidence="11">
    <location>
        <position position="407"/>
    </location>
</feature>
<dbReference type="SMART" id="SM00155">
    <property type="entry name" value="PLDc"/>
    <property type="match status" value="2"/>
</dbReference>
<dbReference type="SUPFAM" id="SSF56024">
    <property type="entry name" value="Phospholipase D/nuclease"/>
    <property type="match status" value="2"/>
</dbReference>
<keyword evidence="3 11" id="KW-0808">Transferase</keyword>
<keyword evidence="15" id="KW-1185">Reference proteome</keyword>
<proteinExistence type="inferred from homology"/>
<dbReference type="PANTHER" id="PTHR21248">
    <property type="entry name" value="CARDIOLIPIN SYNTHASE"/>
    <property type="match status" value="1"/>
</dbReference>
<dbReference type="InterPro" id="IPR025202">
    <property type="entry name" value="PLD-like_dom"/>
</dbReference>
<gene>
    <name evidence="14" type="primary">cls</name>
    <name evidence="14" type="ORF">GCM10010918_16720</name>
</gene>
<dbReference type="AlphaFoldDB" id="A0A917LXC5"/>
<evidence type="ECO:0000256" key="6">
    <source>
        <dbReference type="ARBA" id="ARBA00022989"/>
    </source>
</evidence>
<dbReference type="CDD" id="cd09112">
    <property type="entry name" value="PLDc_CLS_2"/>
    <property type="match status" value="1"/>
</dbReference>
<evidence type="ECO:0000256" key="5">
    <source>
        <dbReference type="ARBA" id="ARBA00022737"/>
    </source>
</evidence>
<feature type="active site" evidence="11">
    <location>
        <position position="400"/>
    </location>
</feature>
<keyword evidence="7 11" id="KW-0443">Lipid metabolism</keyword>
<dbReference type="EMBL" id="BMHY01000002">
    <property type="protein sequence ID" value="GGG63404.1"/>
    <property type="molecule type" value="Genomic_DNA"/>
</dbReference>
<keyword evidence="10 11" id="KW-1208">Phospholipid metabolism</keyword>
<evidence type="ECO:0000256" key="9">
    <source>
        <dbReference type="ARBA" id="ARBA00023209"/>
    </source>
</evidence>
<dbReference type="InterPro" id="IPR022924">
    <property type="entry name" value="Cardiolipin_synthase"/>
</dbReference>
<evidence type="ECO:0000256" key="11">
    <source>
        <dbReference type="HAMAP-Rule" id="MF_01916"/>
    </source>
</evidence>
<feature type="active site" evidence="11">
    <location>
        <position position="225"/>
    </location>
</feature>
<feature type="domain" description="PLD phosphodiesterase" evidence="13">
    <location>
        <begin position="218"/>
        <end position="245"/>
    </location>
</feature>
<dbReference type="PANTHER" id="PTHR21248:SF20">
    <property type="entry name" value="CARDIOLIPIN SYNTHASE YWIE-RELATED"/>
    <property type="match status" value="1"/>
</dbReference>
<dbReference type="GO" id="GO:0005886">
    <property type="term" value="C:plasma membrane"/>
    <property type="evidence" value="ECO:0007669"/>
    <property type="project" value="UniProtKB-SubCell"/>
</dbReference>
<organism evidence="14 15">
    <name type="scientific">Paenibacillus radicis</name>
    <name type="common">ex Gao et al. 2016</name>
    <dbReference type="NCBI Taxonomy" id="1737354"/>
    <lineage>
        <taxon>Bacteria</taxon>
        <taxon>Bacillati</taxon>
        <taxon>Bacillota</taxon>
        <taxon>Bacilli</taxon>
        <taxon>Bacillales</taxon>
        <taxon>Paenibacillaceae</taxon>
        <taxon>Paenibacillus</taxon>
    </lineage>
</organism>
<dbReference type="NCBIfam" id="TIGR04265">
    <property type="entry name" value="bac_cardiolipin"/>
    <property type="match status" value="1"/>
</dbReference>
<evidence type="ECO:0000313" key="14">
    <source>
        <dbReference type="EMBL" id="GGG63404.1"/>
    </source>
</evidence>
<evidence type="ECO:0000313" key="15">
    <source>
        <dbReference type="Proteomes" id="UP000600247"/>
    </source>
</evidence>
<comment type="subcellular location">
    <subcellularLocation>
        <location evidence="11">Cell membrane</location>
        <topology evidence="11">Multi-pass membrane protein</topology>
    </subcellularLocation>
</comment>
<dbReference type="InterPro" id="IPR030874">
    <property type="entry name" value="Cardiolipin_synth_Firmi"/>
</dbReference>
<comment type="function">
    <text evidence="11">Catalyzes the reversible phosphatidyl group transfer from one phosphatidylglycerol molecule to another to form cardiolipin (CL) (diphosphatidylglycerol) and glycerol.</text>
</comment>
<evidence type="ECO:0000259" key="13">
    <source>
        <dbReference type="PROSITE" id="PS50035"/>
    </source>
</evidence>
<feature type="active site" evidence="11">
    <location>
        <position position="223"/>
    </location>
</feature>
<evidence type="ECO:0000256" key="7">
    <source>
        <dbReference type="ARBA" id="ARBA00023098"/>
    </source>
</evidence>
<dbReference type="InterPro" id="IPR001736">
    <property type="entry name" value="PLipase_D/transphosphatidylase"/>
</dbReference>
<dbReference type="EC" id="2.7.8.-" evidence="11 12"/>
<feature type="transmembrane region" description="Helical" evidence="11">
    <location>
        <begin position="39"/>
        <end position="58"/>
    </location>
</feature>
<sequence>MMQEMTGWLTAAAVFFFGLIIQSAIIIGMERKRPAKLAAWLTISLLLPYVGFAVRMLLGRTLKSRDKTLLQYESQGWLAARNSSLCAQQASDIGNVHFAEETKLYTLLTAEPGQQITLRNRTKILTNGEANFDTILTSITNAKHHIHLDYYTIRDDEIGRRFLGLLTAKASEGVEVRILFDGVGSYRLSRSYVKQLKAGGVQAFCFLPPYKAIFKRLLNNRNHSKIAVIDGTVGFVGGMNIGDEYLGKEKKLGFWRDTQLQLEGDSVYWLQELFLKDWAFAAGERLSPSRYMPYHEQGGPQEAVLIVSSGPDRSGAPILETMFAAVSAAKSRIYLTTPYFIPDASLLAALCTAAKSGIDVRVIIPGVADTQLVLWATLSYIEPLLSSGVKVYRYQKGFIHAKVLLVDQMVASVGTANMDMRSFHSNYEQNAMLFDEAVIARLDRDFAQDLLDSEQITLESFQQRSKTEKLKEAISQLLSPFL</sequence>
<feature type="domain" description="PLD phosphodiesterase" evidence="13">
    <location>
        <begin position="395"/>
        <end position="422"/>
    </location>
</feature>
<dbReference type="Gene3D" id="3.30.870.10">
    <property type="entry name" value="Endonuclease Chain A"/>
    <property type="match status" value="2"/>
</dbReference>
<feature type="active site" evidence="11">
    <location>
        <position position="230"/>
    </location>
</feature>
<dbReference type="FunFam" id="3.30.870.10:FF:000014">
    <property type="entry name" value="Cardiolipin synthase"/>
    <property type="match status" value="1"/>
</dbReference>
<dbReference type="GO" id="GO:0032049">
    <property type="term" value="P:cardiolipin biosynthetic process"/>
    <property type="evidence" value="ECO:0007669"/>
    <property type="project" value="UniProtKB-UniRule"/>
</dbReference>
<feature type="active site" evidence="11">
    <location>
        <position position="402"/>
    </location>
</feature>
<keyword evidence="1 11" id="KW-1003">Cell membrane</keyword>
<evidence type="ECO:0000256" key="1">
    <source>
        <dbReference type="ARBA" id="ARBA00022475"/>
    </source>
</evidence>
<evidence type="ECO:0000256" key="3">
    <source>
        <dbReference type="ARBA" id="ARBA00022679"/>
    </source>
</evidence>
<keyword evidence="6 11" id="KW-1133">Transmembrane helix</keyword>
<keyword evidence="8 11" id="KW-0472">Membrane</keyword>
<dbReference type="HAMAP" id="MF_01916">
    <property type="entry name" value="Cardiolipin_synth_Cls"/>
    <property type="match status" value="1"/>
</dbReference>
<keyword evidence="4 11" id="KW-0812">Transmembrane</keyword>
<comment type="similarity">
    <text evidence="11">Belongs to the phospholipase D family. Cardiolipin synthase subfamily.</text>
</comment>
<comment type="caution">
    <text evidence="14">The sequence shown here is derived from an EMBL/GenBank/DDBJ whole genome shotgun (WGS) entry which is preliminary data.</text>
</comment>
<keyword evidence="5" id="KW-0677">Repeat</keyword>
<protein>
    <recommendedName>
        <fullName evidence="11 12">Cardiolipin synthase</fullName>
        <shortName evidence="11">CL synthase</shortName>
        <ecNumber evidence="11 12">2.7.8.-</ecNumber>
    </recommendedName>
</protein>
<comment type="caution">
    <text evidence="11">Lacks conserved residue(s) required for the propagation of feature annotation.</text>
</comment>
<evidence type="ECO:0000256" key="4">
    <source>
        <dbReference type="ARBA" id="ARBA00022692"/>
    </source>
</evidence>
<dbReference type="Proteomes" id="UP000600247">
    <property type="component" value="Unassembled WGS sequence"/>
</dbReference>
<evidence type="ECO:0000256" key="8">
    <source>
        <dbReference type="ARBA" id="ARBA00023136"/>
    </source>
</evidence>
<evidence type="ECO:0000256" key="10">
    <source>
        <dbReference type="ARBA" id="ARBA00023264"/>
    </source>
</evidence>
<dbReference type="CDD" id="cd09110">
    <property type="entry name" value="PLDc_CLS_1"/>
    <property type="match status" value="1"/>
</dbReference>
<reference evidence="14 15" key="1">
    <citation type="journal article" date="2014" name="Int. J. Syst. Evol. Microbiol.">
        <title>Complete genome sequence of Corynebacterium casei LMG S-19264T (=DSM 44701T), isolated from a smear-ripened cheese.</title>
        <authorList>
            <consortium name="US DOE Joint Genome Institute (JGI-PGF)"/>
            <person name="Walter F."/>
            <person name="Albersmeier A."/>
            <person name="Kalinowski J."/>
            <person name="Ruckert C."/>
        </authorList>
    </citation>
    <scope>NUCLEOTIDE SEQUENCE [LARGE SCALE GENOMIC DNA]</scope>
    <source>
        <strain evidence="14 15">CGMCC 1.15286</strain>
    </source>
</reference>
<evidence type="ECO:0000256" key="2">
    <source>
        <dbReference type="ARBA" id="ARBA00022516"/>
    </source>
</evidence>
<comment type="catalytic activity">
    <reaction evidence="11">
        <text>2 a 1,2-diacyl-sn-glycero-3-phospho-(1'-sn-glycerol) = a cardiolipin + glycerol</text>
        <dbReference type="Rhea" id="RHEA:31451"/>
        <dbReference type="ChEBI" id="CHEBI:17754"/>
        <dbReference type="ChEBI" id="CHEBI:62237"/>
        <dbReference type="ChEBI" id="CHEBI:64716"/>
    </reaction>
</comment>
<dbReference type="PROSITE" id="PS50035">
    <property type="entry name" value="PLD"/>
    <property type="match status" value="2"/>
</dbReference>